<dbReference type="Pfam" id="PF06236">
    <property type="entry name" value="MelC1"/>
    <property type="match status" value="1"/>
</dbReference>
<keyword evidence="1" id="KW-0732">Signal</keyword>
<comment type="caution">
    <text evidence="3">The sequence shown here is derived from an EMBL/GenBank/DDBJ whole genome shotgun (WGS) entry which is preliminary data.</text>
</comment>
<sequence length="131" mass="13502">MRRRDVVKATTGIAAGVTLTGAAGAVMVSADGPGGQEQAVKSAAAPGHTEKYRGRTIEVTEHEGVETVRIDGEELHLMKLGEGAYLSALCHYGLVASPLQAGRRAVEELRGAALLPLGHGGRHHGSQGESA</sequence>
<keyword evidence="4" id="KW-1185">Reference proteome</keyword>
<dbReference type="Proteomes" id="UP001501447">
    <property type="component" value="Unassembled WGS sequence"/>
</dbReference>
<organism evidence="3 4">
    <name type="scientific">Streptomyces axinellae</name>
    <dbReference type="NCBI Taxonomy" id="552788"/>
    <lineage>
        <taxon>Bacteria</taxon>
        <taxon>Bacillati</taxon>
        <taxon>Actinomycetota</taxon>
        <taxon>Actinomycetes</taxon>
        <taxon>Kitasatosporales</taxon>
        <taxon>Streptomycetaceae</taxon>
        <taxon>Streptomyces</taxon>
    </lineage>
</organism>
<evidence type="ECO:0000313" key="3">
    <source>
        <dbReference type="EMBL" id="GAA2608916.1"/>
    </source>
</evidence>
<evidence type="ECO:0000256" key="2">
    <source>
        <dbReference type="ARBA" id="ARBA00023008"/>
    </source>
</evidence>
<dbReference type="InterPro" id="IPR010928">
    <property type="entry name" value="MelC1"/>
</dbReference>
<dbReference type="InterPro" id="IPR023199">
    <property type="entry name" value="GriE/MELC1_sf"/>
</dbReference>
<evidence type="ECO:0000313" key="4">
    <source>
        <dbReference type="Proteomes" id="UP001501447"/>
    </source>
</evidence>
<keyword evidence="2" id="KW-0186">Copper</keyword>
<gene>
    <name evidence="3" type="ORF">GCM10009863_22940</name>
</gene>
<dbReference type="EMBL" id="BAAARJ010000006">
    <property type="protein sequence ID" value="GAA2608916.1"/>
    <property type="molecule type" value="Genomic_DNA"/>
</dbReference>
<name>A0ABP6C9B3_9ACTN</name>
<protein>
    <submittedName>
        <fullName evidence="3">Tyrosinase cofactor</fullName>
    </submittedName>
</protein>
<accession>A0ABP6C9B3</accession>
<reference evidence="4" key="1">
    <citation type="journal article" date="2019" name="Int. J. Syst. Evol. Microbiol.">
        <title>The Global Catalogue of Microorganisms (GCM) 10K type strain sequencing project: providing services to taxonomists for standard genome sequencing and annotation.</title>
        <authorList>
            <consortium name="The Broad Institute Genomics Platform"/>
            <consortium name="The Broad Institute Genome Sequencing Center for Infectious Disease"/>
            <person name="Wu L."/>
            <person name="Ma J."/>
        </authorList>
    </citation>
    <scope>NUCLEOTIDE SEQUENCE [LARGE SCALE GENOMIC DNA]</scope>
    <source>
        <strain evidence="4">JCM 16373</strain>
    </source>
</reference>
<proteinExistence type="predicted"/>
<dbReference type="Gene3D" id="3.30.1880.10">
    <property type="entry name" value="protein ne1242 domain like"/>
    <property type="match status" value="1"/>
</dbReference>
<evidence type="ECO:0000256" key="1">
    <source>
        <dbReference type="ARBA" id="ARBA00022729"/>
    </source>
</evidence>